<dbReference type="AlphaFoldDB" id="A0A558EXU4"/>
<keyword evidence="2" id="KW-0472">Membrane</keyword>
<evidence type="ECO:0000313" key="5">
    <source>
        <dbReference type="Proteomes" id="UP000318349"/>
    </source>
</evidence>
<feature type="transmembrane region" description="Helical" evidence="2">
    <location>
        <begin position="6"/>
        <end position="26"/>
    </location>
</feature>
<keyword evidence="2" id="KW-0812">Transmembrane</keyword>
<gene>
    <name evidence="4" type="ORF">FHP89_07580</name>
</gene>
<name>A0A558EXU4_9RHOO</name>
<dbReference type="Gene3D" id="3.30.9.10">
    <property type="entry name" value="D-Amino Acid Oxidase, subunit A, domain 2"/>
    <property type="match status" value="1"/>
</dbReference>
<sequence length="372" mass="39432">MASGQDTEFLVIGGGVVGAAIAYGLLRRGRTVRLLDEGDDAFRAARGNFGLVWVQGKGAGNPGYARWSCAAARDWQGFADELEHRTGTDLQLQQAGGMHLCLNDDEMAARQLELDTVASRIGEPYPYEMLDPAQLARLLPSVGPEVVGGSFSPLDGHVSPLRLLKALHQAIDALGAQHEAGVRIDDLAHVGGRFVARAPNHVFEADRVVLAAGLGNALLAPMLGLEAPVTPVRGQVLVCERAAPFLPLPTLHVRQTGDGSVQIGDSKENVGMDDGTSIDQLSRIAARAVRCFPVLANVNVVRAWGALRVMTPDGLPIYEESPTCPGAFVVTCHSGITLASAHAGVLAAWLDGGERPAHIDTFTADRFHVQRS</sequence>
<dbReference type="Pfam" id="PF01266">
    <property type="entry name" value="DAO"/>
    <property type="match status" value="1"/>
</dbReference>
<dbReference type="EMBL" id="VMNI01000007">
    <property type="protein sequence ID" value="TVO77185.1"/>
    <property type="molecule type" value="Genomic_DNA"/>
</dbReference>
<evidence type="ECO:0000256" key="2">
    <source>
        <dbReference type="SAM" id="Phobius"/>
    </source>
</evidence>
<keyword evidence="1" id="KW-0560">Oxidoreductase</keyword>
<dbReference type="Gene3D" id="3.50.50.60">
    <property type="entry name" value="FAD/NAD(P)-binding domain"/>
    <property type="match status" value="1"/>
</dbReference>
<evidence type="ECO:0000256" key="1">
    <source>
        <dbReference type="ARBA" id="ARBA00023002"/>
    </source>
</evidence>
<feature type="domain" description="FAD dependent oxidoreductase" evidence="3">
    <location>
        <begin position="9"/>
        <end position="349"/>
    </location>
</feature>
<proteinExistence type="predicted"/>
<dbReference type="PANTHER" id="PTHR13847">
    <property type="entry name" value="SARCOSINE DEHYDROGENASE-RELATED"/>
    <property type="match status" value="1"/>
</dbReference>
<dbReference type="GO" id="GO:0016491">
    <property type="term" value="F:oxidoreductase activity"/>
    <property type="evidence" value="ECO:0007669"/>
    <property type="project" value="UniProtKB-KW"/>
</dbReference>
<accession>A0A558EXU4</accession>
<comment type="caution">
    <text evidence="4">The sequence shown here is derived from an EMBL/GenBank/DDBJ whole genome shotgun (WGS) entry which is preliminary data.</text>
</comment>
<dbReference type="SUPFAM" id="SSF54373">
    <property type="entry name" value="FAD-linked reductases, C-terminal domain"/>
    <property type="match status" value="1"/>
</dbReference>
<evidence type="ECO:0000259" key="3">
    <source>
        <dbReference type="Pfam" id="PF01266"/>
    </source>
</evidence>
<dbReference type="Proteomes" id="UP000318349">
    <property type="component" value="Unassembled WGS sequence"/>
</dbReference>
<organism evidence="4 5">
    <name type="scientific">Denitromonas halophila</name>
    <dbReference type="NCBI Taxonomy" id="1629404"/>
    <lineage>
        <taxon>Bacteria</taxon>
        <taxon>Pseudomonadati</taxon>
        <taxon>Pseudomonadota</taxon>
        <taxon>Betaproteobacteria</taxon>
        <taxon>Rhodocyclales</taxon>
        <taxon>Zoogloeaceae</taxon>
        <taxon>Denitromonas</taxon>
    </lineage>
</organism>
<keyword evidence="2" id="KW-1133">Transmembrane helix</keyword>
<dbReference type="InterPro" id="IPR036188">
    <property type="entry name" value="FAD/NAD-bd_sf"/>
</dbReference>
<dbReference type="InterPro" id="IPR006076">
    <property type="entry name" value="FAD-dep_OxRdtase"/>
</dbReference>
<protein>
    <submittedName>
        <fullName evidence="4">FAD-binding oxidoreductase</fullName>
    </submittedName>
</protein>
<dbReference type="GO" id="GO:0005737">
    <property type="term" value="C:cytoplasm"/>
    <property type="evidence" value="ECO:0007669"/>
    <property type="project" value="TreeGrafter"/>
</dbReference>
<evidence type="ECO:0000313" key="4">
    <source>
        <dbReference type="EMBL" id="TVO77185.1"/>
    </source>
</evidence>
<dbReference type="SUPFAM" id="SSF51905">
    <property type="entry name" value="FAD/NAD(P)-binding domain"/>
    <property type="match status" value="1"/>
</dbReference>
<reference evidence="4 5" key="1">
    <citation type="submission" date="2019-07" db="EMBL/GenBank/DDBJ databases">
        <title>The pathways for chlorine oxyanion respiration interact through the shared metabolite chlorate.</title>
        <authorList>
            <person name="Barnum T.P."/>
            <person name="Cheng Y."/>
            <person name="Hill K.A."/>
            <person name="Lucas L.N."/>
            <person name="Carlson H.K."/>
            <person name="Coates J.D."/>
        </authorList>
    </citation>
    <scope>NUCLEOTIDE SEQUENCE [LARGE SCALE GENOMIC DNA]</scope>
    <source>
        <strain evidence="4 5">SFB-1</strain>
    </source>
</reference>